<sequence>MLDSNIRFLIFGAAKSATTWLQRSLERSPTISMPSPELHYFSDEYHRGADWYLSQFDFSKPDAIVGEKSNTYLTQPEAAERIRRDLPDVRLIVQMREPSARAYSDYCMLLRRGEVSRNIEDHLDPAKAAGQRFINDGRYALHLRRFYDLFPPEQILLLLFEDIRRQPENQLARLATHIGHEAPLAPPVDSKVKDKNAAIVPLPLRKVLKPFRPVLDGVRHTRPMRVLRDAVARPQEYPPLSPDLEKRLQDFFAPEVSELEQRIGRPLDVWQGARKA</sequence>
<dbReference type="PANTHER" id="PTHR10605:SF56">
    <property type="entry name" value="BIFUNCTIONAL HEPARAN SULFATE N-DEACETYLASE_N-SULFOTRANSFERASE"/>
    <property type="match status" value="1"/>
</dbReference>
<keyword evidence="5" id="KW-1185">Reference proteome</keyword>
<evidence type="ECO:0000313" key="4">
    <source>
        <dbReference type="EMBL" id="AQQ07791.1"/>
    </source>
</evidence>
<dbReference type="Gene3D" id="3.40.50.300">
    <property type="entry name" value="P-loop containing nucleotide triphosphate hydrolases"/>
    <property type="match status" value="1"/>
</dbReference>
<evidence type="ECO:0000259" key="3">
    <source>
        <dbReference type="Pfam" id="PF00685"/>
    </source>
</evidence>
<dbReference type="InterPro" id="IPR037359">
    <property type="entry name" value="NST/OST"/>
</dbReference>
<dbReference type="RefSeq" id="WP_075283062.1">
    <property type="nucleotide sequence ID" value="NZ_CP019631.1"/>
</dbReference>
<keyword evidence="4" id="KW-0614">Plasmid</keyword>
<keyword evidence="2" id="KW-0325">Glycoprotein</keyword>
<gene>
    <name evidence="4" type="ORF">B0E33_28665</name>
</gene>
<organism evidence="4 5">
    <name type="scientific">Roseibium algicola</name>
    <dbReference type="NCBI Taxonomy" id="2857014"/>
    <lineage>
        <taxon>Bacteria</taxon>
        <taxon>Pseudomonadati</taxon>
        <taxon>Pseudomonadota</taxon>
        <taxon>Alphaproteobacteria</taxon>
        <taxon>Hyphomicrobiales</taxon>
        <taxon>Stappiaceae</taxon>
        <taxon>Roseibium</taxon>
    </lineage>
</organism>
<evidence type="ECO:0000256" key="1">
    <source>
        <dbReference type="ARBA" id="ARBA00022679"/>
    </source>
</evidence>
<dbReference type="InterPro" id="IPR000863">
    <property type="entry name" value="Sulfotransferase_dom"/>
</dbReference>
<name>A0ABN4X0W1_9HYPH</name>
<dbReference type="SUPFAM" id="SSF52540">
    <property type="entry name" value="P-loop containing nucleoside triphosphate hydrolases"/>
    <property type="match status" value="1"/>
</dbReference>
<dbReference type="Proteomes" id="UP000188174">
    <property type="component" value="Plasmid unnamed1"/>
</dbReference>
<dbReference type="Pfam" id="PF00685">
    <property type="entry name" value="Sulfotransfer_1"/>
    <property type="match status" value="1"/>
</dbReference>
<proteinExistence type="predicted"/>
<dbReference type="InterPro" id="IPR027417">
    <property type="entry name" value="P-loop_NTPase"/>
</dbReference>
<keyword evidence="1" id="KW-0808">Transferase</keyword>
<evidence type="ECO:0000313" key="5">
    <source>
        <dbReference type="Proteomes" id="UP000188174"/>
    </source>
</evidence>
<reference evidence="4 5" key="1">
    <citation type="submission" date="2017-02" db="EMBL/GenBank/DDBJ databases">
        <authorList>
            <person name="Jeong S."/>
        </authorList>
    </citation>
    <scope>NUCLEOTIDE SEQUENCE [LARGE SCALE GENOMIC DNA]</scope>
    <source>
        <strain evidence="4 5">RMAR6-6</strain>
        <plasmid evidence="4 5">unnamed1</plasmid>
    </source>
</reference>
<dbReference type="EMBL" id="CP019631">
    <property type="protein sequence ID" value="AQQ07791.1"/>
    <property type="molecule type" value="Genomic_DNA"/>
</dbReference>
<geneLocation type="plasmid" evidence="4 5">
    <name>unnamed1</name>
</geneLocation>
<accession>A0ABN4X0W1</accession>
<dbReference type="PANTHER" id="PTHR10605">
    <property type="entry name" value="HEPARAN SULFATE SULFOTRANSFERASE"/>
    <property type="match status" value="1"/>
</dbReference>
<protein>
    <recommendedName>
        <fullName evidence="3">Sulfotransferase domain-containing protein</fullName>
    </recommendedName>
</protein>
<evidence type="ECO:0000256" key="2">
    <source>
        <dbReference type="ARBA" id="ARBA00023180"/>
    </source>
</evidence>
<feature type="domain" description="Sulfotransferase" evidence="3">
    <location>
        <begin position="7"/>
        <end position="181"/>
    </location>
</feature>